<dbReference type="OrthoDB" id="9794330at2"/>
<dbReference type="eggNOG" id="COG0640">
    <property type="taxonomic scope" value="Bacteria"/>
</dbReference>
<dbReference type="HOGENOM" id="CLU_2142221_0_0_10"/>
<organism evidence="2 3">
    <name type="scientific">Fluviicola taffensis (strain DSM 16823 / NCIMB 13979 / RW262)</name>
    <dbReference type="NCBI Taxonomy" id="755732"/>
    <lineage>
        <taxon>Bacteria</taxon>
        <taxon>Pseudomonadati</taxon>
        <taxon>Bacteroidota</taxon>
        <taxon>Flavobacteriia</taxon>
        <taxon>Flavobacteriales</taxon>
        <taxon>Crocinitomicaceae</taxon>
        <taxon>Fluviicola</taxon>
    </lineage>
</organism>
<dbReference type="KEGG" id="fte:Fluta_3890"/>
<proteinExistence type="predicted"/>
<name>F2IH40_FLUTR</name>
<dbReference type="Gene3D" id="1.10.10.10">
    <property type="entry name" value="Winged helix-like DNA-binding domain superfamily/Winged helix DNA-binding domain"/>
    <property type="match status" value="1"/>
</dbReference>
<dbReference type="RefSeq" id="WP_013688612.1">
    <property type="nucleotide sequence ID" value="NC_015321.1"/>
</dbReference>
<dbReference type="InterPro" id="IPR001845">
    <property type="entry name" value="HTH_ArsR_DNA-bd_dom"/>
</dbReference>
<dbReference type="AlphaFoldDB" id="F2IH40"/>
<gene>
    <name evidence="2" type="ordered locus">Fluta_3890</name>
</gene>
<reference evidence="3" key="2">
    <citation type="submission" date="2011-02" db="EMBL/GenBank/DDBJ databases">
        <title>The complete genome of Fluviicola taffensis DSM 16823.</title>
        <authorList>
            <consortium name="US DOE Joint Genome Institute (JGI-PGF)"/>
            <person name="Lucas S."/>
            <person name="Copeland A."/>
            <person name="Lapidus A."/>
            <person name="Bruce D."/>
            <person name="Goodwin L."/>
            <person name="Pitluck S."/>
            <person name="Kyrpides N."/>
            <person name="Mavromatis K."/>
            <person name="Ivanova N."/>
            <person name="Mikhailova N."/>
            <person name="Pagani I."/>
            <person name="Chertkov O."/>
            <person name="Detter J.C."/>
            <person name="Han C."/>
            <person name="Tapia R."/>
            <person name="Land M."/>
            <person name="Hauser L."/>
            <person name="Markowitz V."/>
            <person name="Cheng J.-F."/>
            <person name="Hugenholtz P."/>
            <person name="Woyke T."/>
            <person name="Wu D."/>
            <person name="Tindall B."/>
            <person name="Pomrenke H.G."/>
            <person name="Brambilla E."/>
            <person name="Klenk H.-P."/>
            <person name="Eisen J.A."/>
        </authorList>
    </citation>
    <scope>NUCLEOTIDE SEQUENCE [LARGE SCALE GENOMIC DNA]</scope>
    <source>
        <strain evidence="3">DSM 16823 / RW262 / RW262</strain>
    </source>
</reference>
<dbReference type="InterPro" id="IPR036390">
    <property type="entry name" value="WH_DNA-bd_sf"/>
</dbReference>
<dbReference type="InterPro" id="IPR011991">
    <property type="entry name" value="ArsR-like_HTH"/>
</dbReference>
<evidence type="ECO:0000313" key="3">
    <source>
        <dbReference type="Proteomes" id="UP000007463"/>
    </source>
</evidence>
<keyword evidence="3" id="KW-1185">Reference proteome</keyword>
<dbReference type="EMBL" id="CP002542">
    <property type="protein sequence ID" value="AEA45854.1"/>
    <property type="molecule type" value="Genomic_DNA"/>
</dbReference>
<feature type="domain" description="HTH arsR-type" evidence="1">
    <location>
        <begin position="8"/>
        <end position="103"/>
    </location>
</feature>
<dbReference type="GO" id="GO:0003700">
    <property type="term" value="F:DNA-binding transcription factor activity"/>
    <property type="evidence" value="ECO:0007669"/>
    <property type="project" value="InterPro"/>
</dbReference>
<evidence type="ECO:0000313" key="2">
    <source>
        <dbReference type="EMBL" id="AEA45854.1"/>
    </source>
</evidence>
<dbReference type="Proteomes" id="UP000007463">
    <property type="component" value="Chromosome"/>
</dbReference>
<sequence>MPTIKPLDYTPKQISISLLGRAIAHPCRVKMIELLIKYPKLTNKDLAEILHLSKSAIHTHLIKLWDAGLINVSYSPHSLCVEITQEQILNYRKLEAIFNFEQRKTYHLSLLQ</sequence>
<dbReference type="PROSITE" id="PS50987">
    <property type="entry name" value="HTH_ARSR_2"/>
    <property type="match status" value="1"/>
</dbReference>
<dbReference type="SUPFAM" id="SSF46785">
    <property type="entry name" value="Winged helix' DNA-binding domain"/>
    <property type="match status" value="1"/>
</dbReference>
<dbReference type="STRING" id="755732.Fluta_3890"/>
<protein>
    <submittedName>
        <fullName evidence="2">Regulatory protein ArsR</fullName>
    </submittedName>
</protein>
<reference evidence="2 3" key="1">
    <citation type="journal article" date="2011" name="Stand. Genomic Sci.">
        <title>Complete genome sequence of the gliding freshwater bacterium Fluviicola taffensis type strain (RW262).</title>
        <authorList>
            <person name="Woyke T."/>
            <person name="Chertkov O."/>
            <person name="Lapidus A."/>
            <person name="Nolan M."/>
            <person name="Lucas S."/>
            <person name="Del Rio T.G."/>
            <person name="Tice H."/>
            <person name="Cheng J.F."/>
            <person name="Tapia R."/>
            <person name="Han C."/>
            <person name="Goodwin L."/>
            <person name="Pitluck S."/>
            <person name="Liolios K."/>
            <person name="Pagani I."/>
            <person name="Ivanova N."/>
            <person name="Huntemann M."/>
            <person name="Mavromatis K."/>
            <person name="Mikhailova N."/>
            <person name="Pati A."/>
            <person name="Chen A."/>
            <person name="Palaniappan K."/>
            <person name="Land M."/>
            <person name="Hauser L."/>
            <person name="Brambilla E.M."/>
            <person name="Rohde M."/>
            <person name="Mwirichia R."/>
            <person name="Sikorski J."/>
            <person name="Tindall B.J."/>
            <person name="Goker M."/>
            <person name="Bristow J."/>
            <person name="Eisen J.A."/>
            <person name="Markowitz V."/>
            <person name="Hugenholtz P."/>
            <person name="Klenk H.P."/>
            <person name="Kyrpides N.C."/>
        </authorList>
    </citation>
    <scope>NUCLEOTIDE SEQUENCE [LARGE SCALE GENOMIC DNA]</scope>
    <source>
        <strain evidence="3">DSM 16823 / RW262 / RW262</strain>
    </source>
</reference>
<dbReference type="InterPro" id="IPR036388">
    <property type="entry name" value="WH-like_DNA-bd_sf"/>
</dbReference>
<accession>F2IH40</accession>
<dbReference type="Pfam" id="PF01022">
    <property type="entry name" value="HTH_5"/>
    <property type="match status" value="1"/>
</dbReference>
<dbReference type="CDD" id="cd00090">
    <property type="entry name" value="HTH_ARSR"/>
    <property type="match status" value="1"/>
</dbReference>
<evidence type="ECO:0000259" key="1">
    <source>
        <dbReference type="PROSITE" id="PS50987"/>
    </source>
</evidence>
<dbReference type="SMART" id="SM00418">
    <property type="entry name" value="HTH_ARSR"/>
    <property type="match status" value="1"/>
</dbReference>